<dbReference type="InterPro" id="IPR045229">
    <property type="entry name" value="TPP_enz"/>
</dbReference>
<name>A0A839N662_9MICO</name>
<comment type="caution">
    <text evidence="3">The sequence shown here is derived from an EMBL/GenBank/DDBJ whole genome shotgun (WGS) entry which is preliminary data.</text>
</comment>
<dbReference type="InterPro" id="IPR012001">
    <property type="entry name" value="Thiamin_PyroP_enz_TPP-bd_dom"/>
</dbReference>
<dbReference type="Proteomes" id="UP000559182">
    <property type="component" value="Unassembled WGS sequence"/>
</dbReference>
<protein>
    <submittedName>
        <fullName evidence="3">Thiamine pyrophosphate-dependent acetolactate synthase large subunit-like protein</fullName>
    </submittedName>
</protein>
<dbReference type="SUPFAM" id="SSF52518">
    <property type="entry name" value="Thiamin diphosphate-binding fold (THDP-binding)"/>
    <property type="match status" value="1"/>
</dbReference>
<dbReference type="PANTHER" id="PTHR18968">
    <property type="entry name" value="THIAMINE PYROPHOSPHATE ENZYMES"/>
    <property type="match status" value="1"/>
</dbReference>
<evidence type="ECO:0000259" key="2">
    <source>
        <dbReference type="Pfam" id="PF02776"/>
    </source>
</evidence>
<feature type="domain" description="Thiamine pyrophosphate enzyme N-terminal TPP-binding" evidence="2">
    <location>
        <begin position="13"/>
        <end position="87"/>
    </location>
</feature>
<keyword evidence="4" id="KW-1185">Reference proteome</keyword>
<dbReference type="GO" id="GO:0000287">
    <property type="term" value="F:magnesium ion binding"/>
    <property type="evidence" value="ECO:0007669"/>
    <property type="project" value="UniProtKB-ARBA"/>
</dbReference>
<sequence length="88" mass="9201">MTMPLDPRADTITGAESLLTTLVSSDVDVCFANPGTSEMHFVDALDRVDGMRCILGMFEGAVAGAADGYARMLDRPACTLLHLGPGLG</sequence>
<dbReference type="EMBL" id="JACHVQ010000001">
    <property type="protein sequence ID" value="MBB2891136.1"/>
    <property type="molecule type" value="Genomic_DNA"/>
</dbReference>
<evidence type="ECO:0000256" key="1">
    <source>
        <dbReference type="ARBA" id="ARBA00007812"/>
    </source>
</evidence>
<gene>
    <name evidence="3" type="ORF">FHU39_001120</name>
</gene>
<dbReference type="CDD" id="cd07035">
    <property type="entry name" value="TPP_PYR_POX_like"/>
    <property type="match status" value="1"/>
</dbReference>
<dbReference type="Gene3D" id="3.40.50.970">
    <property type="match status" value="1"/>
</dbReference>
<dbReference type="AlphaFoldDB" id="A0A839N662"/>
<comment type="similarity">
    <text evidence="1">Belongs to the TPP enzyme family.</text>
</comment>
<dbReference type="Pfam" id="PF02776">
    <property type="entry name" value="TPP_enzyme_N"/>
    <property type="match status" value="1"/>
</dbReference>
<dbReference type="PANTHER" id="PTHR18968:SF86">
    <property type="entry name" value="ACETOLACTATE SYNTHASE LARGE SUBUNIT ILVX-RELATED"/>
    <property type="match status" value="1"/>
</dbReference>
<evidence type="ECO:0000313" key="4">
    <source>
        <dbReference type="Proteomes" id="UP000559182"/>
    </source>
</evidence>
<organism evidence="3 4">
    <name type="scientific">Flexivirga oryzae</name>
    <dbReference type="NCBI Taxonomy" id="1794944"/>
    <lineage>
        <taxon>Bacteria</taxon>
        <taxon>Bacillati</taxon>
        <taxon>Actinomycetota</taxon>
        <taxon>Actinomycetes</taxon>
        <taxon>Micrococcales</taxon>
        <taxon>Dermacoccaceae</taxon>
        <taxon>Flexivirga</taxon>
    </lineage>
</organism>
<dbReference type="GO" id="GO:0003984">
    <property type="term" value="F:acetolactate synthase activity"/>
    <property type="evidence" value="ECO:0007669"/>
    <property type="project" value="TreeGrafter"/>
</dbReference>
<proteinExistence type="inferred from homology"/>
<reference evidence="3 4" key="1">
    <citation type="submission" date="2020-08" db="EMBL/GenBank/DDBJ databases">
        <title>Sequencing the genomes of 1000 actinobacteria strains.</title>
        <authorList>
            <person name="Klenk H.-P."/>
        </authorList>
    </citation>
    <scope>NUCLEOTIDE SEQUENCE [LARGE SCALE GENOMIC DNA]</scope>
    <source>
        <strain evidence="3 4">DSM 105369</strain>
    </source>
</reference>
<dbReference type="InterPro" id="IPR029061">
    <property type="entry name" value="THDP-binding"/>
</dbReference>
<accession>A0A839N662</accession>
<evidence type="ECO:0000313" key="3">
    <source>
        <dbReference type="EMBL" id="MBB2891136.1"/>
    </source>
</evidence>
<dbReference type="GO" id="GO:0030976">
    <property type="term" value="F:thiamine pyrophosphate binding"/>
    <property type="evidence" value="ECO:0007669"/>
    <property type="project" value="InterPro"/>
</dbReference>
<dbReference type="GO" id="GO:0050660">
    <property type="term" value="F:flavin adenine dinucleotide binding"/>
    <property type="evidence" value="ECO:0007669"/>
    <property type="project" value="TreeGrafter"/>
</dbReference>